<dbReference type="Proteomes" id="UP001154265">
    <property type="component" value="Unassembled WGS sequence"/>
</dbReference>
<reference evidence="1" key="2">
    <citation type="submission" date="2022-01" db="EMBL/GenBank/DDBJ databases">
        <authorList>
            <person name="Zivanovic Y."/>
            <person name="Moreira D."/>
            <person name="Lopez-Garcia P."/>
        </authorList>
    </citation>
    <scope>NUCLEOTIDE SEQUENCE</scope>
    <source>
        <strain evidence="1">G9</strain>
    </source>
</reference>
<sequence>MSNIQTLLEDAIKLDGALAVAIGDWKTGMCLGSLGTNTDKFPAEAIELAVAGNTEVIRAKMKVASSLGLDEKIEDILVTLEGQYHLMELTQTISGLFFYLVLDREKGNLALARIKLKNLERQLAL</sequence>
<protein>
    <recommendedName>
        <fullName evidence="3">Roadblock/LAMTOR2 domain-containing protein</fullName>
    </recommendedName>
</protein>
<dbReference type="RefSeq" id="WP_277865326.1">
    <property type="nucleotide sequence ID" value="NZ_JAKKUT010000001.1"/>
</dbReference>
<evidence type="ECO:0008006" key="3">
    <source>
        <dbReference type="Google" id="ProtNLM"/>
    </source>
</evidence>
<comment type="caution">
    <text evidence="1">The sequence shown here is derived from an EMBL/GenBank/DDBJ whole genome shotgun (WGS) entry which is preliminary data.</text>
</comment>
<name>A0ABT6EU24_9SYNE</name>
<organism evidence="1 2">
    <name type="scientific">Candidatus Synechococcus calcipolaris G9</name>
    <dbReference type="NCBI Taxonomy" id="1497997"/>
    <lineage>
        <taxon>Bacteria</taxon>
        <taxon>Bacillati</taxon>
        <taxon>Cyanobacteriota</taxon>
        <taxon>Cyanophyceae</taxon>
        <taxon>Synechococcales</taxon>
        <taxon>Synechococcaceae</taxon>
        <taxon>Synechococcus</taxon>
    </lineage>
</organism>
<dbReference type="EMBL" id="JAKKUT010000001">
    <property type="protein sequence ID" value="MDG2989400.1"/>
    <property type="molecule type" value="Genomic_DNA"/>
</dbReference>
<reference evidence="1" key="1">
    <citation type="journal article" date="2022" name="Genome Biol. Evol.">
        <title>A New Gene Family Diagnostic for Intracellular Biomineralization of Amorphous Ca Carbonates by Cyanobacteria.</title>
        <authorList>
            <person name="Benzerara K."/>
            <person name="Duprat E."/>
            <person name="Bitard-Feildel T."/>
            <person name="Caumes G."/>
            <person name="Cassier-Chauvat C."/>
            <person name="Chauvat F."/>
            <person name="Dezi M."/>
            <person name="Diop S.I."/>
            <person name="Gaschignard G."/>
            <person name="Gorgen S."/>
            <person name="Gugger M."/>
            <person name="Lopez-Garcia P."/>
            <person name="Millet M."/>
            <person name="Skouri-Panet F."/>
            <person name="Moreira D."/>
            <person name="Callebaut I."/>
        </authorList>
    </citation>
    <scope>NUCLEOTIDE SEQUENCE</scope>
    <source>
        <strain evidence="1">G9</strain>
    </source>
</reference>
<gene>
    <name evidence="1" type="ORF">L3556_00415</name>
</gene>
<evidence type="ECO:0000313" key="1">
    <source>
        <dbReference type="EMBL" id="MDG2989400.1"/>
    </source>
</evidence>
<keyword evidence="2" id="KW-1185">Reference proteome</keyword>
<accession>A0ABT6EU24</accession>
<evidence type="ECO:0000313" key="2">
    <source>
        <dbReference type="Proteomes" id="UP001154265"/>
    </source>
</evidence>
<proteinExistence type="predicted"/>